<dbReference type="InterPro" id="IPR036787">
    <property type="entry name" value="T_IF-3_N_sf"/>
</dbReference>
<dbReference type="PANTHER" id="PTHR10938">
    <property type="entry name" value="TRANSLATION INITIATION FACTOR IF-3"/>
    <property type="match status" value="1"/>
</dbReference>
<keyword evidence="8" id="KW-1185">Reference proteome</keyword>
<evidence type="ECO:0000256" key="2">
    <source>
        <dbReference type="ARBA" id="ARBA00022540"/>
    </source>
</evidence>
<dbReference type="EMBL" id="CP144531">
    <property type="protein sequence ID" value="WWC59268.1"/>
    <property type="molecule type" value="Genomic_DNA"/>
</dbReference>
<dbReference type="Proteomes" id="UP000078595">
    <property type="component" value="Chromosome 2"/>
</dbReference>
<evidence type="ECO:0000256" key="5">
    <source>
        <dbReference type="SAM" id="MobiDB-lite"/>
    </source>
</evidence>
<dbReference type="Gene3D" id="3.30.110.10">
    <property type="entry name" value="Translation initiation factor 3 (IF-3), C-terminal domain"/>
    <property type="match status" value="1"/>
</dbReference>
<name>A0A1A6ACN6_9TREE</name>
<evidence type="ECO:0000256" key="1">
    <source>
        <dbReference type="ARBA" id="ARBA00005439"/>
    </source>
</evidence>
<dbReference type="SUPFAM" id="SSF55200">
    <property type="entry name" value="Translation initiation factor IF3, C-terminal domain"/>
    <property type="match status" value="1"/>
</dbReference>
<gene>
    <name evidence="6" type="ORF">I303_02046</name>
    <name evidence="7" type="ORF">I303_101818</name>
</gene>
<reference evidence="6" key="1">
    <citation type="submission" date="2013-07" db="EMBL/GenBank/DDBJ databases">
        <title>The Genome Sequence of Cryptococcus dejecticola CBS10117.</title>
        <authorList>
            <consortium name="The Broad Institute Genome Sequencing Platform"/>
            <person name="Cuomo C."/>
            <person name="Litvintseva A."/>
            <person name="Chen Y."/>
            <person name="Heitman J."/>
            <person name="Sun S."/>
            <person name="Springer D."/>
            <person name="Dromer F."/>
            <person name="Young S.K."/>
            <person name="Zeng Q."/>
            <person name="Gargeya S."/>
            <person name="Fitzgerald M."/>
            <person name="Abouelleil A."/>
            <person name="Alvarado L."/>
            <person name="Berlin A.M."/>
            <person name="Chapman S.B."/>
            <person name="Dewar J."/>
            <person name="Goldberg J."/>
            <person name="Griggs A."/>
            <person name="Gujja S."/>
            <person name="Hansen M."/>
            <person name="Howarth C."/>
            <person name="Imamovic A."/>
            <person name="Larimer J."/>
            <person name="McCowan C."/>
            <person name="Murphy C."/>
            <person name="Pearson M."/>
            <person name="Priest M."/>
            <person name="Roberts A."/>
            <person name="Saif S."/>
            <person name="Shea T."/>
            <person name="Sykes S."/>
            <person name="Wortman J."/>
            <person name="Nusbaum C."/>
            <person name="Birren B."/>
        </authorList>
    </citation>
    <scope>NUCLEOTIDE SEQUENCE [LARGE SCALE GENOMIC DNA]</scope>
    <source>
        <strain evidence="6">CBS 10117</strain>
    </source>
</reference>
<dbReference type="FunFam" id="3.30.110.10:FF:000006">
    <property type="entry name" value="Probable translation initiation factor, mitochondrial"/>
    <property type="match status" value="1"/>
</dbReference>
<keyword evidence="4" id="KW-0175">Coiled coil</keyword>
<evidence type="ECO:0000256" key="3">
    <source>
        <dbReference type="ARBA" id="ARBA00022917"/>
    </source>
</evidence>
<accession>A0A1A6ACN6</accession>
<keyword evidence="2" id="KW-0396">Initiation factor</keyword>
<keyword evidence="3" id="KW-0648">Protein biosynthesis</keyword>
<sequence>MASRISQPLRSAFIGSIARPQARPPAHLLPLVSVSLRHASSSSSTFGLRAPPPEAHPLSFKDAAIPYRTVQLVDPESNHLLDPQSLRSVLNTYDQSTHTLVLVNIEKEVPIVKLINKLEERKKERESEEKARLKKRMSIEEKEVQISWQSAQGDLLHKLNLAKTLLEKGDRVQVVFANRKRGENVGESKKNEIIGTFHEELEQVGKKWKDDETKGNIHVLYYNPLETTRNQVQNKVKDQENAKRKEKEEKKEARRRKEEERRAKAEARNALKEQEGISP</sequence>
<organism evidence="6">
    <name type="scientific">Kwoniella dejecticola CBS 10117</name>
    <dbReference type="NCBI Taxonomy" id="1296121"/>
    <lineage>
        <taxon>Eukaryota</taxon>
        <taxon>Fungi</taxon>
        <taxon>Dikarya</taxon>
        <taxon>Basidiomycota</taxon>
        <taxon>Agaricomycotina</taxon>
        <taxon>Tremellomycetes</taxon>
        <taxon>Tremellales</taxon>
        <taxon>Cryptococcaceae</taxon>
        <taxon>Kwoniella</taxon>
    </lineage>
</organism>
<dbReference type="STRING" id="1296121.A0A1A6ACN6"/>
<dbReference type="OrthoDB" id="21573at2759"/>
<dbReference type="GO" id="GO:0070124">
    <property type="term" value="P:mitochondrial translational initiation"/>
    <property type="evidence" value="ECO:0007669"/>
    <property type="project" value="TreeGrafter"/>
</dbReference>
<evidence type="ECO:0000313" key="6">
    <source>
        <dbReference type="EMBL" id="OBR87832.1"/>
    </source>
</evidence>
<dbReference type="GeneID" id="28965745"/>
<dbReference type="PANTHER" id="PTHR10938:SF0">
    <property type="entry name" value="TRANSLATION INITIATION FACTOR IF-3, MITOCHONDRIAL"/>
    <property type="match status" value="1"/>
</dbReference>
<feature type="region of interest" description="Disordered" evidence="5">
    <location>
        <begin position="228"/>
        <end position="279"/>
    </location>
</feature>
<feature type="compositionally biased region" description="Basic and acidic residues" evidence="5">
    <location>
        <begin position="235"/>
        <end position="279"/>
    </location>
</feature>
<feature type="coiled-coil region" evidence="4">
    <location>
        <begin position="111"/>
        <end position="143"/>
    </location>
</feature>
<evidence type="ECO:0000313" key="7">
    <source>
        <dbReference type="EMBL" id="WWC59268.1"/>
    </source>
</evidence>
<dbReference type="GO" id="GO:0043022">
    <property type="term" value="F:ribosome binding"/>
    <property type="evidence" value="ECO:0007669"/>
    <property type="project" value="TreeGrafter"/>
</dbReference>
<dbReference type="AlphaFoldDB" id="A0A1A6ACN6"/>
<dbReference type="InterPro" id="IPR036788">
    <property type="entry name" value="T_IF-3_C_sf"/>
</dbReference>
<comment type="similarity">
    <text evidence="1">Belongs to the IF-3 family.</text>
</comment>
<dbReference type="VEuPathDB" id="FungiDB:I303_02046"/>
<dbReference type="GO" id="GO:0032790">
    <property type="term" value="P:ribosome disassembly"/>
    <property type="evidence" value="ECO:0007669"/>
    <property type="project" value="TreeGrafter"/>
</dbReference>
<dbReference type="EMBL" id="KI894028">
    <property type="protein sequence ID" value="OBR87832.1"/>
    <property type="molecule type" value="Genomic_DNA"/>
</dbReference>
<reference evidence="7" key="3">
    <citation type="submission" date="2024-02" db="EMBL/GenBank/DDBJ databases">
        <title>Comparative genomics of Cryptococcus and Kwoniella reveals pathogenesis evolution and contrasting modes of karyotype evolution via chromosome fusion or intercentromeric recombination.</title>
        <authorList>
            <person name="Coelho M.A."/>
            <person name="David-Palma M."/>
            <person name="Shea T."/>
            <person name="Bowers K."/>
            <person name="McGinley-Smith S."/>
            <person name="Mohammad A.W."/>
            <person name="Gnirke A."/>
            <person name="Yurkov A.M."/>
            <person name="Nowrousian M."/>
            <person name="Sun S."/>
            <person name="Cuomo C.A."/>
            <person name="Heitman J."/>
        </authorList>
    </citation>
    <scope>NUCLEOTIDE SEQUENCE</scope>
    <source>
        <strain evidence="7">CBS 10117</strain>
    </source>
</reference>
<dbReference type="GO" id="GO:0003743">
    <property type="term" value="F:translation initiation factor activity"/>
    <property type="evidence" value="ECO:0007669"/>
    <property type="project" value="UniProtKB-KW"/>
</dbReference>
<reference evidence="7" key="2">
    <citation type="submission" date="2013-07" db="EMBL/GenBank/DDBJ databases">
        <authorList>
            <consortium name="The Broad Institute Genome Sequencing Platform"/>
            <person name="Cuomo C."/>
            <person name="Litvintseva A."/>
            <person name="Chen Y."/>
            <person name="Heitman J."/>
            <person name="Sun S."/>
            <person name="Springer D."/>
            <person name="Dromer F."/>
            <person name="Young S.K."/>
            <person name="Zeng Q."/>
            <person name="Gargeya S."/>
            <person name="Fitzgerald M."/>
            <person name="Abouelleil A."/>
            <person name="Alvarado L."/>
            <person name="Berlin A.M."/>
            <person name="Chapman S.B."/>
            <person name="Dewar J."/>
            <person name="Goldberg J."/>
            <person name="Griggs A."/>
            <person name="Gujja S."/>
            <person name="Hansen M."/>
            <person name="Howarth C."/>
            <person name="Imamovic A."/>
            <person name="Larimer J."/>
            <person name="McCowan C."/>
            <person name="Murphy C."/>
            <person name="Pearson M."/>
            <person name="Priest M."/>
            <person name="Roberts A."/>
            <person name="Saif S."/>
            <person name="Shea T."/>
            <person name="Sykes S."/>
            <person name="Wortman J."/>
            <person name="Nusbaum C."/>
            <person name="Birren B."/>
        </authorList>
    </citation>
    <scope>NUCLEOTIDE SEQUENCE</scope>
    <source>
        <strain evidence="7">CBS 10117</strain>
    </source>
</reference>
<protein>
    <submittedName>
        <fullName evidence="6">Uncharacterized protein</fullName>
    </submittedName>
</protein>
<dbReference type="InterPro" id="IPR001288">
    <property type="entry name" value="Translation_initiation_fac_3"/>
</dbReference>
<dbReference type="RefSeq" id="XP_018265674.1">
    <property type="nucleotide sequence ID" value="XM_018405393.1"/>
</dbReference>
<evidence type="ECO:0000313" key="8">
    <source>
        <dbReference type="Proteomes" id="UP000078595"/>
    </source>
</evidence>
<dbReference type="Gene3D" id="3.10.20.80">
    <property type="entry name" value="Translation initiation factor 3 (IF-3), N-terminal domain"/>
    <property type="match status" value="1"/>
</dbReference>
<dbReference type="KEGG" id="kdj:28965745"/>
<dbReference type="GO" id="GO:0005739">
    <property type="term" value="C:mitochondrion"/>
    <property type="evidence" value="ECO:0007669"/>
    <property type="project" value="TreeGrafter"/>
</dbReference>
<evidence type="ECO:0000256" key="4">
    <source>
        <dbReference type="SAM" id="Coils"/>
    </source>
</evidence>
<proteinExistence type="inferred from homology"/>